<evidence type="ECO:0000313" key="1">
    <source>
        <dbReference type="EMBL" id="KAJ2980866.1"/>
    </source>
</evidence>
<protein>
    <submittedName>
        <fullName evidence="1">Uncharacterized protein</fullName>
    </submittedName>
</protein>
<evidence type="ECO:0000313" key="2">
    <source>
        <dbReference type="Proteomes" id="UP001143856"/>
    </source>
</evidence>
<sequence length="319" mass="34484">MTTIQAVARTSTASDPGAPPALCKTNLGRDLDLASKIAVFVFLAIFARTAKQDSHSLARASTLGPERNGHLWYHDILHPEGGRRLAVNGNYLVLVVDELDVADFPLRWVWRISRTGPGSLTSRGYANIVAPDSPALASSLQSADAEVSSRVPAVDRVEDIAQANDVHDPSWDYPPRAAPGPGVYGLVYRLHPLDEDALDGYEGVPFAYDREILEAVWVEVPGSNSVPISSQNAKNTTSRIAFKELARGTEADSSGGAASFATGKMFEALVYVDRLRVTPSTPKGEYVHRMNSGIEEALTEWGLPAAYVDEVMRPYIPAP</sequence>
<dbReference type="Proteomes" id="UP001143856">
    <property type="component" value="Unassembled WGS sequence"/>
</dbReference>
<gene>
    <name evidence="1" type="ORF">NUW58_g6830</name>
</gene>
<organism evidence="1 2">
    <name type="scientific">Xylaria curta</name>
    <dbReference type="NCBI Taxonomy" id="42375"/>
    <lineage>
        <taxon>Eukaryota</taxon>
        <taxon>Fungi</taxon>
        <taxon>Dikarya</taxon>
        <taxon>Ascomycota</taxon>
        <taxon>Pezizomycotina</taxon>
        <taxon>Sordariomycetes</taxon>
        <taxon>Xylariomycetidae</taxon>
        <taxon>Xylariales</taxon>
        <taxon>Xylariaceae</taxon>
        <taxon>Xylaria</taxon>
    </lineage>
</organism>
<accession>A0ACC1NPT5</accession>
<dbReference type="EMBL" id="JAPDGR010001631">
    <property type="protein sequence ID" value="KAJ2980866.1"/>
    <property type="molecule type" value="Genomic_DNA"/>
</dbReference>
<name>A0ACC1NPT5_9PEZI</name>
<keyword evidence="2" id="KW-1185">Reference proteome</keyword>
<reference evidence="1" key="1">
    <citation type="submission" date="2022-10" db="EMBL/GenBank/DDBJ databases">
        <title>Genome Sequence of Xylaria curta.</title>
        <authorList>
            <person name="Buettner E."/>
        </authorList>
    </citation>
    <scope>NUCLEOTIDE SEQUENCE</scope>
    <source>
        <strain evidence="1">Babe10</strain>
    </source>
</reference>
<comment type="caution">
    <text evidence="1">The sequence shown here is derived from an EMBL/GenBank/DDBJ whole genome shotgun (WGS) entry which is preliminary data.</text>
</comment>
<proteinExistence type="predicted"/>